<name>E4X731_OIKDI</name>
<evidence type="ECO:0000256" key="8">
    <source>
        <dbReference type="RuleBase" id="RU004560"/>
    </source>
</evidence>
<reference evidence="11" key="1">
    <citation type="journal article" date="2010" name="Science">
        <title>Plasticity of animal genome architecture unmasked by rapid evolution of a pelagic tunicate.</title>
        <authorList>
            <person name="Denoeud F."/>
            <person name="Henriet S."/>
            <person name="Mungpakdee S."/>
            <person name="Aury J.M."/>
            <person name="Da Silva C."/>
            <person name="Brinkmann H."/>
            <person name="Mikhaleva J."/>
            <person name="Olsen L.C."/>
            <person name="Jubin C."/>
            <person name="Canestro C."/>
            <person name="Bouquet J.M."/>
            <person name="Danks G."/>
            <person name="Poulain J."/>
            <person name="Campsteijn C."/>
            <person name="Adamski M."/>
            <person name="Cross I."/>
            <person name="Yadetie F."/>
            <person name="Muffato M."/>
            <person name="Louis A."/>
            <person name="Butcher S."/>
            <person name="Tsagkogeorga G."/>
            <person name="Konrad A."/>
            <person name="Singh S."/>
            <person name="Jensen M.F."/>
            <person name="Cong E.H."/>
            <person name="Eikeseth-Otteraa H."/>
            <person name="Noel B."/>
            <person name="Anthouard V."/>
            <person name="Porcel B.M."/>
            <person name="Kachouri-Lafond R."/>
            <person name="Nishino A."/>
            <person name="Ugolini M."/>
            <person name="Chourrout P."/>
            <person name="Nishida H."/>
            <person name="Aasland R."/>
            <person name="Huzurbazar S."/>
            <person name="Westhof E."/>
            <person name="Delsuc F."/>
            <person name="Lehrach H."/>
            <person name="Reinhardt R."/>
            <person name="Weissenbach J."/>
            <person name="Roy S.W."/>
            <person name="Artiguenave F."/>
            <person name="Postlethwait J.H."/>
            <person name="Manak J.R."/>
            <person name="Thompson E.M."/>
            <person name="Jaillon O."/>
            <person name="Du Pasquier L."/>
            <person name="Boudinot P."/>
            <person name="Liberles D.A."/>
            <person name="Volff J.N."/>
            <person name="Philippe H."/>
            <person name="Lenhard B."/>
            <person name="Roest Crollius H."/>
            <person name="Wincker P."/>
            <person name="Chourrout D."/>
        </authorList>
    </citation>
    <scope>NUCLEOTIDE SEQUENCE [LARGE SCALE GENOMIC DNA]</scope>
</reference>
<evidence type="ECO:0000256" key="9">
    <source>
        <dbReference type="SAM" id="MobiDB-lite"/>
    </source>
</evidence>
<dbReference type="Proteomes" id="UP000001307">
    <property type="component" value="Unassembled WGS sequence"/>
</dbReference>
<keyword evidence="4" id="KW-0175">Coiled coil</keyword>
<evidence type="ECO:0000313" key="12">
    <source>
        <dbReference type="Proteomes" id="UP000001307"/>
    </source>
</evidence>
<dbReference type="InParanoid" id="E4X731"/>
<gene>
    <name evidence="11" type="ORF">GSOID_T00003368001</name>
</gene>
<dbReference type="InterPro" id="IPR016491">
    <property type="entry name" value="Septin"/>
</dbReference>
<dbReference type="PIRSF" id="PIRSF006698">
    <property type="entry name" value="Septin"/>
    <property type="match status" value="1"/>
</dbReference>
<keyword evidence="3 8" id="KW-0547">Nucleotide-binding</keyword>
<evidence type="ECO:0000256" key="1">
    <source>
        <dbReference type="ARBA" id="ARBA00004245"/>
    </source>
</evidence>
<evidence type="ECO:0000259" key="10">
    <source>
        <dbReference type="PROSITE" id="PS51719"/>
    </source>
</evidence>
<dbReference type="PANTHER" id="PTHR18884">
    <property type="entry name" value="SEPTIN"/>
    <property type="match status" value="1"/>
</dbReference>
<dbReference type="GO" id="GO:0005856">
    <property type="term" value="C:cytoskeleton"/>
    <property type="evidence" value="ECO:0007669"/>
    <property type="project" value="UniProtKB-SubCell"/>
</dbReference>
<evidence type="ECO:0000256" key="2">
    <source>
        <dbReference type="ARBA" id="ARBA00022490"/>
    </source>
</evidence>
<keyword evidence="6" id="KW-0206">Cytoskeleton</keyword>
<organism evidence="11">
    <name type="scientific">Oikopleura dioica</name>
    <name type="common">Tunicate</name>
    <dbReference type="NCBI Taxonomy" id="34765"/>
    <lineage>
        <taxon>Eukaryota</taxon>
        <taxon>Metazoa</taxon>
        <taxon>Chordata</taxon>
        <taxon>Tunicata</taxon>
        <taxon>Appendicularia</taxon>
        <taxon>Copelata</taxon>
        <taxon>Oikopleuridae</taxon>
        <taxon>Oikopleura</taxon>
    </lineage>
</organism>
<evidence type="ECO:0000256" key="7">
    <source>
        <dbReference type="PIRNR" id="PIRNR006698"/>
    </source>
</evidence>
<evidence type="ECO:0000256" key="6">
    <source>
        <dbReference type="ARBA" id="ARBA00023212"/>
    </source>
</evidence>
<evidence type="ECO:0000256" key="5">
    <source>
        <dbReference type="ARBA" id="ARBA00023134"/>
    </source>
</evidence>
<dbReference type="FunFam" id="3.40.50.300:FF:002048">
    <property type="entry name" value="Septin 6"/>
    <property type="match status" value="1"/>
</dbReference>
<keyword evidence="2" id="KW-0963">Cytoplasm</keyword>
<feature type="compositionally biased region" description="Basic and acidic residues" evidence="9">
    <location>
        <begin position="368"/>
        <end position="387"/>
    </location>
</feature>
<dbReference type="SUPFAM" id="SSF52540">
    <property type="entry name" value="P-loop containing nucleoside triphosphate hydrolases"/>
    <property type="match status" value="1"/>
</dbReference>
<dbReference type="EMBL" id="FN653027">
    <property type="protein sequence ID" value="CBY08003.1"/>
    <property type="molecule type" value="Genomic_DNA"/>
</dbReference>
<dbReference type="Pfam" id="PF00735">
    <property type="entry name" value="Septin"/>
    <property type="match status" value="1"/>
</dbReference>
<keyword evidence="5 8" id="KW-0342">GTP-binding</keyword>
<dbReference type="PROSITE" id="PS51719">
    <property type="entry name" value="G_SEPTIN"/>
    <property type="match status" value="1"/>
</dbReference>
<dbReference type="OrthoDB" id="416553at2759"/>
<dbReference type="InterPro" id="IPR027417">
    <property type="entry name" value="P-loop_NTPase"/>
</dbReference>
<evidence type="ECO:0000256" key="3">
    <source>
        <dbReference type="ARBA" id="ARBA00022741"/>
    </source>
</evidence>
<feature type="compositionally biased region" description="Polar residues" evidence="9">
    <location>
        <begin position="397"/>
        <end position="409"/>
    </location>
</feature>
<evidence type="ECO:0000313" key="11">
    <source>
        <dbReference type="EMBL" id="CBY08003.1"/>
    </source>
</evidence>
<accession>E4X731</accession>
<comment type="similarity">
    <text evidence="7 8">Belongs to the TRAFAC class TrmE-Era-EngA-EngB-Septin-like GTPase superfamily. Septin GTPase family.</text>
</comment>
<dbReference type="AlphaFoldDB" id="E4X731"/>
<proteinExistence type="inferred from homology"/>
<keyword evidence="12" id="KW-1185">Reference proteome</keyword>
<comment type="subcellular location">
    <subcellularLocation>
        <location evidence="1">Cytoplasm</location>
        <location evidence="1">Cytoskeleton</location>
    </subcellularLocation>
</comment>
<protein>
    <recommendedName>
        <fullName evidence="7">Septin</fullName>
    </recommendedName>
</protein>
<sequence>MAEIDVDRYQGPLREATPNGHVGFDSLPDQVVNKATNNGFCFNILCIGETGIGKSTMMNTLFNTSFDDDPRPHDLPGVRLRANSYELQETNVRLKLTIVDTVGFGDQVNKENSYRPIVDYIDQQFEAYLQEELKVKRNLHDYNDSRIHACLYFIAPTGHSLKSLDLVTMKELVEKVNIIPVIAKSDTISKEELQQFKFKIMSELLSAGIQTYQFPTDDQSVSALNAKMNSLLPFAVVGSMDEIKVGNRMVRARQYPWGTVQVENDAHCDFVHLREMILRTNLEDLRSTTHTKHYELHRRNKLREMGFNDDAQSNNFNLQEVYENKRVEHQRNMQDKEDEMRQTFVARVKEKENELKEAEGQLHEKFESLRKRHTDDKRRLEERRQALEDEMSAFIQRKNTVEMQQSQSKKGLPKKERN</sequence>
<dbReference type="InterPro" id="IPR030379">
    <property type="entry name" value="G_SEPTIN_dom"/>
</dbReference>
<evidence type="ECO:0000256" key="4">
    <source>
        <dbReference type="ARBA" id="ARBA00023054"/>
    </source>
</evidence>
<dbReference type="Gene3D" id="3.40.50.300">
    <property type="entry name" value="P-loop containing nucleotide triphosphate hydrolases"/>
    <property type="match status" value="1"/>
</dbReference>
<feature type="domain" description="Septin-type G" evidence="10">
    <location>
        <begin position="38"/>
        <end position="304"/>
    </location>
</feature>
<dbReference type="CDD" id="cd01850">
    <property type="entry name" value="CDC_Septin"/>
    <property type="match status" value="1"/>
</dbReference>
<feature type="region of interest" description="Disordered" evidence="9">
    <location>
        <begin position="368"/>
        <end position="418"/>
    </location>
</feature>
<dbReference type="FunCoup" id="E4X731">
    <property type="interactions" value="234"/>
</dbReference>
<dbReference type="GO" id="GO:0005525">
    <property type="term" value="F:GTP binding"/>
    <property type="evidence" value="ECO:0007669"/>
    <property type="project" value="UniProtKB-UniRule"/>
</dbReference>